<gene>
    <name evidence="2" type="ORF">K469DRAFT_767287</name>
</gene>
<keyword evidence="3" id="KW-1185">Reference proteome</keyword>
<feature type="region of interest" description="Disordered" evidence="1">
    <location>
        <begin position="335"/>
        <end position="355"/>
    </location>
</feature>
<protein>
    <submittedName>
        <fullName evidence="2">Uncharacterized protein</fullName>
    </submittedName>
</protein>
<reference evidence="2" key="1">
    <citation type="journal article" date="2020" name="Stud. Mycol.">
        <title>101 Dothideomycetes genomes: a test case for predicting lifestyles and emergence of pathogens.</title>
        <authorList>
            <person name="Haridas S."/>
            <person name="Albert R."/>
            <person name="Binder M."/>
            <person name="Bloem J."/>
            <person name="Labutti K."/>
            <person name="Salamov A."/>
            <person name="Andreopoulos B."/>
            <person name="Baker S."/>
            <person name="Barry K."/>
            <person name="Bills G."/>
            <person name="Bluhm B."/>
            <person name="Cannon C."/>
            <person name="Castanera R."/>
            <person name="Culley D."/>
            <person name="Daum C."/>
            <person name="Ezra D."/>
            <person name="Gonzalez J."/>
            <person name="Henrissat B."/>
            <person name="Kuo A."/>
            <person name="Liang C."/>
            <person name="Lipzen A."/>
            <person name="Lutzoni F."/>
            <person name="Magnuson J."/>
            <person name="Mondo S."/>
            <person name="Nolan M."/>
            <person name="Ohm R."/>
            <person name="Pangilinan J."/>
            <person name="Park H.-J."/>
            <person name="Ramirez L."/>
            <person name="Alfaro M."/>
            <person name="Sun H."/>
            <person name="Tritt A."/>
            <person name="Yoshinaga Y."/>
            <person name="Zwiers L.-H."/>
            <person name="Turgeon B."/>
            <person name="Goodwin S."/>
            <person name="Spatafora J."/>
            <person name="Crous P."/>
            <person name="Grigoriev I."/>
        </authorList>
    </citation>
    <scope>NUCLEOTIDE SEQUENCE</scope>
    <source>
        <strain evidence="2">CBS 207.26</strain>
    </source>
</reference>
<accession>A0A6A6ED39</accession>
<feature type="compositionally biased region" description="Polar residues" evidence="1">
    <location>
        <begin position="335"/>
        <end position="346"/>
    </location>
</feature>
<dbReference type="Proteomes" id="UP000800200">
    <property type="component" value="Unassembled WGS sequence"/>
</dbReference>
<dbReference type="AlphaFoldDB" id="A0A6A6ED39"/>
<dbReference type="OrthoDB" id="5062733at2759"/>
<evidence type="ECO:0000256" key="1">
    <source>
        <dbReference type="SAM" id="MobiDB-lite"/>
    </source>
</evidence>
<evidence type="ECO:0000313" key="3">
    <source>
        <dbReference type="Proteomes" id="UP000800200"/>
    </source>
</evidence>
<sequence>MEHNVSCRVLKQWEVDGEKSRGYRYVVYVNNNNLLNKRQQKAQDLILEAIQQYAVIQGLTVWVKCLDYLSGEESDADAEKEKQFCKDMLATDSKSELIRRWDEQEIDTVIERIRNSKGLDDADAKSQIEPELVAALSKFNQGWKLDKFLTRKTLIFERPPDVEAEGISKLQAQFFLQARAAYTSLDASEGSVPTVDIHILPDEIPSSVFSNIRNYMAATCVPLIKLVEEAGKTVRQDRYTMQLISLGTARGKRGHQWQKLDDEKSGGMDIIDHMPLDIDLPLDRGPGPFFGLKLMLGPIDPDIDRSSKRKDRSLMLYGETCTRLTKAEMENCPCQTEPVNDRTTSPGMEPVEKKV</sequence>
<name>A0A6A6ED39_9PEZI</name>
<organism evidence="2 3">
    <name type="scientific">Zopfia rhizophila CBS 207.26</name>
    <dbReference type="NCBI Taxonomy" id="1314779"/>
    <lineage>
        <taxon>Eukaryota</taxon>
        <taxon>Fungi</taxon>
        <taxon>Dikarya</taxon>
        <taxon>Ascomycota</taxon>
        <taxon>Pezizomycotina</taxon>
        <taxon>Dothideomycetes</taxon>
        <taxon>Dothideomycetes incertae sedis</taxon>
        <taxon>Zopfiaceae</taxon>
        <taxon>Zopfia</taxon>
    </lineage>
</organism>
<evidence type="ECO:0000313" key="2">
    <source>
        <dbReference type="EMBL" id="KAF2188468.1"/>
    </source>
</evidence>
<proteinExistence type="predicted"/>
<dbReference type="EMBL" id="ML994623">
    <property type="protein sequence ID" value="KAF2188468.1"/>
    <property type="molecule type" value="Genomic_DNA"/>
</dbReference>